<reference evidence="3" key="1">
    <citation type="journal article" date="2016" name="Genome Announc.">
        <title>Draft genome sequences of fungus Aspergillus calidoustus.</title>
        <authorList>
            <person name="Horn F."/>
            <person name="Linde J."/>
            <person name="Mattern D.J."/>
            <person name="Walther G."/>
            <person name="Guthke R."/>
            <person name="Scherlach K."/>
            <person name="Martin K."/>
            <person name="Brakhage A.A."/>
            <person name="Petzke L."/>
            <person name="Valiante V."/>
        </authorList>
    </citation>
    <scope>NUCLEOTIDE SEQUENCE [LARGE SCALE GENOMIC DNA]</scope>
    <source>
        <strain evidence="3">SF006504</strain>
    </source>
</reference>
<evidence type="ECO:0000313" key="2">
    <source>
        <dbReference type="EMBL" id="CEL11804.1"/>
    </source>
</evidence>
<dbReference type="InterPro" id="IPR053137">
    <property type="entry name" value="NLR-like"/>
</dbReference>
<organism evidence="2 3">
    <name type="scientific">Aspergillus calidoustus</name>
    <dbReference type="NCBI Taxonomy" id="454130"/>
    <lineage>
        <taxon>Eukaryota</taxon>
        <taxon>Fungi</taxon>
        <taxon>Dikarya</taxon>
        <taxon>Ascomycota</taxon>
        <taxon>Pezizomycotina</taxon>
        <taxon>Eurotiomycetes</taxon>
        <taxon>Eurotiomycetidae</taxon>
        <taxon>Eurotiales</taxon>
        <taxon>Aspergillaceae</taxon>
        <taxon>Aspergillus</taxon>
        <taxon>Aspergillus subgen. Nidulantes</taxon>
    </lineage>
</organism>
<dbReference type="GO" id="GO:0003824">
    <property type="term" value="F:catalytic activity"/>
    <property type="evidence" value="ECO:0007669"/>
    <property type="project" value="InterPro"/>
</dbReference>
<sequence>MAASGAVSSLESKGVKIAGYRVCTVKPHSLPLKWARIQLDGVAWEIRPRMGKRRKRSSCRGSLRILGAWAKLCLVDRTSATSELLGLTINLVLYLLDTRTCFKVPSLQTDERLNPGVRFGCGTAICARGPIHAHLSLISRQWWLMPPSTVNYPQPFACLESLPFFFPGVFRTARIALFFTKHLHSFPVLSFSRAILTIKMETATTPAPPPPTDIMIGWICVLQAEYRAAISILDERYDSTALVRGQGDKNHYVLGRVGKHNIAINLPPAATYGQLHATRIALDMRSTFPRVRFVLLVGIAGAAPSAKHDIRLGDVVLGTSVVPYATGKETDKGFERHAMVKAPPTELLDAITFLDERMWSQDVVLADSVESVRSKTAERGQADFRRPCHDRLYYPGYMHRETGSDCLQTQSDAGSQHKDRLYPRGVREPSTMVQLFQGAIGSDNRVMKNAHNRDEIARRENILCFEMEATGVTDVAPCLPIRGISDYADGHKNDGWHLYAALTAATCARELLLSFPPQAVAQFSLTLPGTLVDRYISGAVSNPNAFSGSEIERLTRTRQNLMERHTFLEELMRPGLRRIKSEKPGPGAGDLRNEMQRLKRFQEQLRLHLQDLDRSLNQHDDLLLPSADPRDREQYERLKVQVQKDEEAMDSLADLVDTTSSLLTTLGSIRNDANLSTAGRLLSAGREYLGAVMTRLFPTAAISQRVDQGVGIPGSGPSRPSDAAAEMEAMLTFV</sequence>
<dbReference type="Gene3D" id="3.40.50.1580">
    <property type="entry name" value="Nucleoside phosphorylase domain"/>
    <property type="match status" value="1"/>
</dbReference>
<dbReference type="STRING" id="454130.A0A0U5CKI0"/>
<gene>
    <name evidence="2" type="ORF">ASPCAL14900</name>
</gene>
<dbReference type="InterPro" id="IPR035994">
    <property type="entry name" value="Nucleoside_phosphorylase_sf"/>
</dbReference>
<dbReference type="Proteomes" id="UP000054771">
    <property type="component" value="Unassembled WGS sequence"/>
</dbReference>
<dbReference type="SUPFAM" id="SSF53167">
    <property type="entry name" value="Purine and uridine phosphorylases"/>
    <property type="match status" value="1"/>
</dbReference>
<accession>A0A0U5CKI0</accession>
<protein>
    <recommendedName>
        <fullName evidence="4">Nucleoside phosphorylase domain-containing protein</fullName>
    </recommendedName>
</protein>
<keyword evidence="3" id="KW-1185">Reference proteome</keyword>
<evidence type="ECO:0000313" key="3">
    <source>
        <dbReference type="Proteomes" id="UP000054771"/>
    </source>
</evidence>
<dbReference type="GO" id="GO:0009116">
    <property type="term" value="P:nucleoside metabolic process"/>
    <property type="evidence" value="ECO:0007669"/>
    <property type="project" value="InterPro"/>
</dbReference>
<dbReference type="AlphaFoldDB" id="A0A0U5CKI0"/>
<dbReference type="EMBL" id="CDMC01000032">
    <property type="protein sequence ID" value="CEL11804.1"/>
    <property type="molecule type" value="Genomic_DNA"/>
</dbReference>
<proteinExistence type="predicted"/>
<dbReference type="PANTHER" id="PTHR46082">
    <property type="entry name" value="ATP/GTP-BINDING PROTEIN-RELATED"/>
    <property type="match status" value="1"/>
</dbReference>
<keyword evidence="1" id="KW-0175">Coiled coil</keyword>
<dbReference type="OrthoDB" id="1577640at2759"/>
<evidence type="ECO:0008006" key="4">
    <source>
        <dbReference type="Google" id="ProtNLM"/>
    </source>
</evidence>
<name>A0A0U5CKI0_ASPCI</name>
<feature type="coiled-coil region" evidence="1">
    <location>
        <begin position="551"/>
        <end position="655"/>
    </location>
</feature>
<dbReference type="PANTHER" id="PTHR46082:SF6">
    <property type="entry name" value="AAA+ ATPASE DOMAIN-CONTAINING PROTEIN-RELATED"/>
    <property type="match status" value="1"/>
</dbReference>
<evidence type="ECO:0000256" key="1">
    <source>
        <dbReference type="SAM" id="Coils"/>
    </source>
</evidence>